<evidence type="ECO:0000313" key="3">
    <source>
        <dbReference type="Proteomes" id="UP000023541"/>
    </source>
</evidence>
<feature type="chain" id="PRO_5001517679" description="DUF3078 domain-containing protein" evidence="1">
    <location>
        <begin position="20"/>
        <end position="317"/>
    </location>
</feature>
<dbReference type="RefSeq" id="WP_034240316.1">
    <property type="nucleotide sequence ID" value="NZ_AQRA01000002.1"/>
</dbReference>
<name>A0A023BYJ4_9FLAO</name>
<dbReference type="AlphaFoldDB" id="A0A023BYJ4"/>
<evidence type="ECO:0000313" key="2">
    <source>
        <dbReference type="EMBL" id="EZH75147.1"/>
    </source>
</evidence>
<keyword evidence="3" id="KW-1185">Reference proteome</keyword>
<protein>
    <recommendedName>
        <fullName evidence="4">DUF3078 domain-containing protein</fullName>
    </recommendedName>
</protein>
<comment type="caution">
    <text evidence="2">The sequence shown here is derived from an EMBL/GenBank/DDBJ whole genome shotgun (WGS) entry which is preliminary data.</text>
</comment>
<dbReference type="InterPro" id="IPR021428">
    <property type="entry name" value="DUF3078"/>
</dbReference>
<sequence length="317" mass="35806">MKKTLLTVVLLISSTILFAQEETKKDEAPKEGWTKGGNISLLINQSAFNAEWLGGGTSNIAGNLSVSYDFNYRKGKLTWDNKILADYGLTKLKDQEFIRKTNDRLELNSLLGRQIKESLWYYSFFLNFRTQFDKGFEYGEEPILDTTTGNVIGTREIRTETTRVFSPAYLQLGPGLLWKKSDNLKVNIAPATARFIFVHDMFTDVGNDQAAIDAFNDAGGYFGVDANDTFRFEFGAALNGYAKFDIMKNVSMENILNLYSNYLEDPQNVDIDYTANIVMTINKYLSTNLTFQAIYDDNAVGAFQIREVFGLGINYGF</sequence>
<feature type="signal peptide" evidence="1">
    <location>
        <begin position="1"/>
        <end position="19"/>
    </location>
</feature>
<accession>A0A023BYJ4</accession>
<gene>
    <name evidence="2" type="ORF">ATO12_10510</name>
</gene>
<evidence type="ECO:0000256" key="1">
    <source>
        <dbReference type="SAM" id="SignalP"/>
    </source>
</evidence>
<dbReference type="eggNOG" id="COG3137">
    <property type="taxonomic scope" value="Bacteria"/>
</dbReference>
<keyword evidence="1" id="KW-0732">Signal</keyword>
<reference evidence="2 3" key="1">
    <citation type="submission" date="2014-04" db="EMBL/GenBank/DDBJ databases">
        <title>Aquimarina sp. 22II-S11-z7 Genome Sequencing.</title>
        <authorList>
            <person name="Lai Q."/>
        </authorList>
    </citation>
    <scope>NUCLEOTIDE SEQUENCE [LARGE SCALE GENOMIC DNA]</scope>
    <source>
        <strain evidence="2 3">22II-S11-z7</strain>
    </source>
</reference>
<dbReference type="Pfam" id="PF11276">
    <property type="entry name" value="DUF3078"/>
    <property type="match status" value="1"/>
</dbReference>
<dbReference type="OrthoDB" id="1495718at2"/>
<organism evidence="2 3">
    <name type="scientific">Aquimarina atlantica</name>
    <dbReference type="NCBI Taxonomy" id="1317122"/>
    <lineage>
        <taxon>Bacteria</taxon>
        <taxon>Pseudomonadati</taxon>
        <taxon>Bacteroidota</taxon>
        <taxon>Flavobacteriia</taxon>
        <taxon>Flavobacteriales</taxon>
        <taxon>Flavobacteriaceae</taxon>
        <taxon>Aquimarina</taxon>
    </lineage>
</organism>
<evidence type="ECO:0008006" key="4">
    <source>
        <dbReference type="Google" id="ProtNLM"/>
    </source>
</evidence>
<proteinExistence type="predicted"/>
<dbReference type="Proteomes" id="UP000023541">
    <property type="component" value="Unassembled WGS sequence"/>
</dbReference>
<dbReference type="STRING" id="1317122.ATO12_10510"/>
<dbReference type="EMBL" id="AQRA01000002">
    <property type="protein sequence ID" value="EZH75147.1"/>
    <property type="molecule type" value="Genomic_DNA"/>
</dbReference>